<protein>
    <submittedName>
        <fullName evidence="1">Uncharacterized protein</fullName>
    </submittedName>
</protein>
<sequence>MEIHVRTECHFYQKTEYERPVYSLCAKNKVEKLNLQRMRIEIIITHFREKNQAIRIAFRYTCGEVFDRLN</sequence>
<name>A0A0A9DKR6_ARUDO</name>
<reference evidence="1" key="2">
    <citation type="journal article" date="2015" name="Data Brief">
        <title>Shoot transcriptome of the giant reed, Arundo donax.</title>
        <authorList>
            <person name="Barrero R.A."/>
            <person name="Guerrero F.D."/>
            <person name="Moolhuijzen P."/>
            <person name="Goolsby J.A."/>
            <person name="Tidwell J."/>
            <person name="Bellgard S.E."/>
            <person name="Bellgard M.I."/>
        </authorList>
    </citation>
    <scope>NUCLEOTIDE SEQUENCE</scope>
    <source>
        <tissue evidence="1">Shoot tissue taken approximately 20 cm above the soil surface</tissue>
    </source>
</reference>
<reference evidence="1" key="1">
    <citation type="submission" date="2014-09" db="EMBL/GenBank/DDBJ databases">
        <authorList>
            <person name="Magalhaes I.L.F."/>
            <person name="Oliveira U."/>
            <person name="Santos F.R."/>
            <person name="Vidigal T.H.D.A."/>
            <person name="Brescovit A.D."/>
            <person name="Santos A.J."/>
        </authorList>
    </citation>
    <scope>NUCLEOTIDE SEQUENCE</scope>
    <source>
        <tissue evidence="1">Shoot tissue taken approximately 20 cm above the soil surface</tissue>
    </source>
</reference>
<dbReference type="EMBL" id="GBRH01211650">
    <property type="protein sequence ID" value="JAD86245.1"/>
    <property type="molecule type" value="Transcribed_RNA"/>
</dbReference>
<organism evidence="1">
    <name type="scientific">Arundo donax</name>
    <name type="common">Giant reed</name>
    <name type="synonym">Donax arundinaceus</name>
    <dbReference type="NCBI Taxonomy" id="35708"/>
    <lineage>
        <taxon>Eukaryota</taxon>
        <taxon>Viridiplantae</taxon>
        <taxon>Streptophyta</taxon>
        <taxon>Embryophyta</taxon>
        <taxon>Tracheophyta</taxon>
        <taxon>Spermatophyta</taxon>
        <taxon>Magnoliopsida</taxon>
        <taxon>Liliopsida</taxon>
        <taxon>Poales</taxon>
        <taxon>Poaceae</taxon>
        <taxon>PACMAD clade</taxon>
        <taxon>Arundinoideae</taxon>
        <taxon>Arundineae</taxon>
        <taxon>Arundo</taxon>
    </lineage>
</organism>
<accession>A0A0A9DKR6</accession>
<proteinExistence type="predicted"/>
<dbReference type="AlphaFoldDB" id="A0A0A9DKR6"/>
<evidence type="ECO:0000313" key="1">
    <source>
        <dbReference type="EMBL" id="JAD86245.1"/>
    </source>
</evidence>